<name>A0ABS8PH06_9PSEU</name>
<dbReference type="Proteomes" id="UP001199469">
    <property type="component" value="Unassembled WGS sequence"/>
</dbReference>
<dbReference type="CDD" id="cd03013">
    <property type="entry name" value="PRX5_like"/>
    <property type="match status" value="1"/>
</dbReference>
<dbReference type="SUPFAM" id="SSF52833">
    <property type="entry name" value="Thioredoxin-like"/>
    <property type="match status" value="1"/>
</dbReference>
<comment type="catalytic activity">
    <reaction evidence="3">
        <text>a hydroperoxide + 2 glutathione = an alcohol + glutathione disulfide + H2O</text>
        <dbReference type="Rhea" id="RHEA:62632"/>
        <dbReference type="ChEBI" id="CHEBI:15377"/>
        <dbReference type="ChEBI" id="CHEBI:30879"/>
        <dbReference type="ChEBI" id="CHEBI:35924"/>
        <dbReference type="ChEBI" id="CHEBI:57925"/>
        <dbReference type="ChEBI" id="CHEBI:58297"/>
        <dbReference type="EC" id="1.11.1.27"/>
    </reaction>
</comment>
<organism evidence="5 6">
    <name type="scientific">Actinomycetospora endophytica</name>
    <dbReference type="NCBI Taxonomy" id="2291215"/>
    <lineage>
        <taxon>Bacteria</taxon>
        <taxon>Bacillati</taxon>
        <taxon>Actinomycetota</taxon>
        <taxon>Actinomycetes</taxon>
        <taxon>Pseudonocardiales</taxon>
        <taxon>Pseudonocardiaceae</taxon>
        <taxon>Actinomycetospora</taxon>
    </lineage>
</organism>
<dbReference type="Pfam" id="PF08534">
    <property type="entry name" value="Redoxin"/>
    <property type="match status" value="1"/>
</dbReference>
<evidence type="ECO:0000256" key="3">
    <source>
        <dbReference type="RuleBase" id="RU366011"/>
    </source>
</evidence>
<dbReference type="RefSeq" id="WP_230739664.1">
    <property type="nucleotide sequence ID" value="NZ_JAJNDB010000008.1"/>
</dbReference>
<keyword evidence="2 3" id="KW-0560">Oxidoreductase</keyword>
<dbReference type="EMBL" id="JAJNDB010000008">
    <property type="protein sequence ID" value="MCD2197551.1"/>
    <property type="molecule type" value="Genomic_DNA"/>
</dbReference>
<dbReference type="InterPro" id="IPR036249">
    <property type="entry name" value="Thioredoxin-like_sf"/>
</dbReference>
<dbReference type="Gene3D" id="3.40.30.10">
    <property type="entry name" value="Glutaredoxin"/>
    <property type="match status" value="1"/>
</dbReference>
<dbReference type="InterPro" id="IPR013740">
    <property type="entry name" value="Redoxin"/>
</dbReference>
<comment type="caution">
    <text evidence="5">The sequence shown here is derived from an EMBL/GenBank/DDBJ whole genome shotgun (WGS) entry which is preliminary data.</text>
</comment>
<dbReference type="PROSITE" id="PS51352">
    <property type="entry name" value="THIOREDOXIN_2"/>
    <property type="match status" value="1"/>
</dbReference>
<dbReference type="PANTHER" id="PTHR10430">
    <property type="entry name" value="PEROXIREDOXIN"/>
    <property type="match status" value="1"/>
</dbReference>
<keyword evidence="3" id="KW-0676">Redox-active center</keyword>
<dbReference type="InterPro" id="IPR037944">
    <property type="entry name" value="PRX5-like"/>
</dbReference>
<dbReference type="PANTHER" id="PTHR10430:SF16">
    <property type="entry name" value="PEROXIREDOXIN-5, MITOCHONDRIAL"/>
    <property type="match status" value="1"/>
</dbReference>
<accession>A0ABS8PH06</accession>
<reference evidence="5 6" key="1">
    <citation type="submission" date="2021-11" db="EMBL/GenBank/DDBJ databases">
        <title>Draft genome sequence of Actinomycetospora sp. SF1 isolated from the rhizosphere soil.</title>
        <authorList>
            <person name="Duangmal K."/>
            <person name="Chantavorakit T."/>
        </authorList>
    </citation>
    <scope>NUCLEOTIDE SEQUENCE [LARGE SCALE GENOMIC DNA]</scope>
    <source>
        <strain evidence="5 6">TBRC 5722</strain>
    </source>
</reference>
<proteinExistence type="inferred from homology"/>
<sequence length="160" mass="16642">MTISVGEKVPDVPLKAISGGEVSDVRTGELLGTGRVVLFGVPAAFSPTCSDAHLPGFVMHAAELADKGVSKIFCLSVNDFFVMQAWAASQHADDIVMLADSAAAFTTAMGLEVDTGDFGLGVRSQRYSAVIEDGVITSLDVEAGLPDHDVSSAENVLTKL</sequence>
<dbReference type="InterPro" id="IPR013766">
    <property type="entry name" value="Thioredoxin_domain"/>
</dbReference>
<evidence type="ECO:0000313" key="5">
    <source>
        <dbReference type="EMBL" id="MCD2197551.1"/>
    </source>
</evidence>
<feature type="domain" description="Thioredoxin" evidence="4">
    <location>
        <begin position="3"/>
        <end position="160"/>
    </location>
</feature>
<keyword evidence="6" id="KW-1185">Reference proteome</keyword>
<gene>
    <name evidence="5" type="ORF">LQ327_29695</name>
</gene>
<evidence type="ECO:0000259" key="4">
    <source>
        <dbReference type="PROSITE" id="PS51352"/>
    </source>
</evidence>
<evidence type="ECO:0000256" key="1">
    <source>
        <dbReference type="ARBA" id="ARBA00022559"/>
    </source>
</evidence>
<evidence type="ECO:0000313" key="6">
    <source>
        <dbReference type="Proteomes" id="UP001199469"/>
    </source>
</evidence>
<comment type="similarity">
    <text evidence="3">Belongs to the peroxiredoxin family. Prx5 subfamily.</text>
</comment>
<comment type="function">
    <text evidence="3">Thiol-specific peroxidase that catalyzes the reduction of hydrogen peroxide and organic hydroperoxides to water and alcohols, respectively. Plays a role in cell protection against oxidative stress by detoxifying peroxides.</text>
</comment>
<protein>
    <recommendedName>
        <fullName evidence="3">Glutathione-dependent peroxiredoxin</fullName>
        <ecNumber evidence="3">1.11.1.27</ecNumber>
    </recommendedName>
</protein>
<dbReference type="EC" id="1.11.1.27" evidence="3"/>
<keyword evidence="3" id="KW-0049">Antioxidant</keyword>
<evidence type="ECO:0000256" key="2">
    <source>
        <dbReference type="ARBA" id="ARBA00023002"/>
    </source>
</evidence>
<keyword evidence="1 3" id="KW-0575">Peroxidase</keyword>